<dbReference type="OMA" id="FPMHEDP"/>
<dbReference type="HOGENOM" id="CLU_780725_0_0_1"/>
<feature type="compositionally biased region" description="Basic and acidic residues" evidence="1">
    <location>
        <begin position="241"/>
        <end position="257"/>
    </location>
</feature>
<keyword evidence="3" id="KW-1185">Reference proteome</keyword>
<dbReference type="RefSeq" id="XP_007295520.1">
    <property type="nucleotide sequence ID" value="XM_007295458.1"/>
</dbReference>
<name>K1WNA1_MARBU</name>
<dbReference type="OrthoDB" id="5403157at2759"/>
<evidence type="ECO:0000313" key="2">
    <source>
        <dbReference type="EMBL" id="EKD14401.1"/>
    </source>
</evidence>
<feature type="compositionally biased region" description="Low complexity" evidence="1">
    <location>
        <begin position="214"/>
        <end position="238"/>
    </location>
</feature>
<feature type="compositionally biased region" description="Polar residues" evidence="1">
    <location>
        <begin position="270"/>
        <end position="284"/>
    </location>
</feature>
<feature type="compositionally biased region" description="Low complexity" evidence="1">
    <location>
        <begin position="17"/>
        <end position="26"/>
    </location>
</feature>
<dbReference type="InParanoid" id="K1WNA1"/>
<evidence type="ECO:0000256" key="1">
    <source>
        <dbReference type="SAM" id="MobiDB-lite"/>
    </source>
</evidence>
<dbReference type="GeneID" id="18763566"/>
<dbReference type="EMBL" id="JH921446">
    <property type="protein sequence ID" value="EKD14401.1"/>
    <property type="molecule type" value="Genomic_DNA"/>
</dbReference>
<reference evidence="2 3" key="1">
    <citation type="journal article" date="2012" name="BMC Genomics">
        <title>Sequencing the genome of Marssonina brunnea reveals fungus-poplar co-evolution.</title>
        <authorList>
            <person name="Zhu S."/>
            <person name="Cao Y.-Z."/>
            <person name="Jiang C."/>
            <person name="Tan B.-Y."/>
            <person name="Wang Z."/>
            <person name="Feng S."/>
            <person name="Zhang L."/>
            <person name="Su X.-H."/>
            <person name="Brejova B."/>
            <person name="Vinar T."/>
            <person name="Xu M."/>
            <person name="Wang M.-X."/>
            <person name="Zhang S.-G."/>
            <person name="Huang M.-R."/>
            <person name="Wu R."/>
            <person name="Zhou Y."/>
        </authorList>
    </citation>
    <scope>NUCLEOTIDE SEQUENCE [LARGE SCALE GENOMIC DNA]</scope>
    <source>
        <strain evidence="2 3">MB_m1</strain>
    </source>
</reference>
<dbReference type="KEGG" id="mbe:MBM_07631"/>
<dbReference type="eggNOG" id="ENOG502SBZM">
    <property type="taxonomic scope" value="Eukaryota"/>
</dbReference>
<feature type="compositionally biased region" description="Polar residues" evidence="1">
    <location>
        <begin position="204"/>
        <end position="213"/>
    </location>
</feature>
<dbReference type="AlphaFoldDB" id="K1WNA1"/>
<accession>K1WNA1</accession>
<dbReference type="Proteomes" id="UP000006753">
    <property type="component" value="Unassembled WGS sequence"/>
</dbReference>
<feature type="region of interest" description="Disordered" evidence="1">
    <location>
        <begin position="152"/>
        <end position="172"/>
    </location>
</feature>
<evidence type="ECO:0000313" key="3">
    <source>
        <dbReference type="Proteomes" id="UP000006753"/>
    </source>
</evidence>
<sequence length="341" mass="37133">MASRSLKPASYLAAAGNRSPSPNRSNSRPRPRPRFSRTASTTSTASTNSEDHIFAMLKGLHLDSEVPSRSTTPVQSSPTFPPPSDPNTTPGRKRSQPIAIEMPISRGTAAYTPLSARGDLPGGYFPHHGHDENTRHYRPHPFSNNFAPSFKEDHSTRMPSSFAPSSFAPSSSDTTPIAISMLSGQFSPSIPETLRIPKGKYYPSNYQSPNPSEISTPPSSLPRISLPPTNLSLPPTSSKRASKDRAGHERTSSDVKRKLQQYQRDMIAQAQETASTLRATTSKEPLSPRLLPVGSPGPITPFELEEADGYLVAGNAAVRKENERQIQMMLDEPYGVKGSRM</sequence>
<feature type="region of interest" description="Disordered" evidence="1">
    <location>
        <begin position="1"/>
        <end position="100"/>
    </location>
</feature>
<organism evidence="2 3">
    <name type="scientific">Marssonina brunnea f. sp. multigermtubi (strain MB_m1)</name>
    <name type="common">Marssonina leaf spot fungus</name>
    <dbReference type="NCBI Taxonomy" id="1072389"/>
    <lineage>
        <taxon>Eukaryota</taxon>
        <taxon>Fungi</taxon>
        <taxon>Dikarya</taxon>
        <taxon>Ascomycota</taxon>
        <taxon>Pezizomycotina</taxon>
        <taxon>Leotiomycetes</taxon>
        <taxon>Helotiales</taxon>
        <taxon>Drepanopezizaceae</taxon>
        <taxon>Drepanopeziza</taxon>
    </lineage>
</organism>
<proteinExistence type="predicted"/>
<feature type="compositionally biased region" description="Low complexity" evidence="1">
    <location>
        <begin position="159"/>
        <end position="172"/>
    </location>
</feature>
<feature type="compositionally biased region" description="Low complexity" evidence="1">
    <location>
        <begin position="36"/>
        <end position="48"/>
    </location>
</feature>
<gene>
    <name evidence="2" type="ORF">MBM_07631</name>
</gene>
<feature type="compositionally biased region" description="Polar residues" evidence="1">
    <location>
        <begin position="67"/>
        <end position="78"/>
    </location>
</feature>
<protein>
    <submittedName>
        <fullName evidence="2">Uncharacterized protein</fullName>
    </submittedName>
</protein>
<feature type="region of interest" description="Disordered" evidence="1">
    <location>
        <begin position="198"/>
        <end position="294"/>
    </location>
</feature>